<sequence length="155" mass="17549">MTLWRLMAVTIRSVVEFRPLTDCVTSPRSSLENGKPATPRPVEVVQHLQVLIPLLLKHNNLPGIRIPHQAFGASHTPKPPKSQQPLLHDVPPCLEEPVEEVVEEASTVEEEEEDEIRLGPATSRPRAPSKRRRRLDNNQGQEEEEEEEETYGSRS</sequence>
<dbReference type="OrthoDB" id="203339at2759"/>
<dbReference type="AlphaFoldDB" id="A0A5B7JLF6"/>
<gene>
    <name evidence="2" type="ORF">E2C01_090292</name>
</gene>
<organism evidence="2 3">
    <name type="scientific">Portunus trituberculatus</name>
    <name type="common">Swimming crab</name>
    <name type="synonym">Neptunus trituberculatus</name>
    <dbReference type="NCBI Taxonomy" id="210409"/>
    <lineage>
        <taxon>Eukaryota</taxon>
        <taxon>Metazoa</taxon>
        <taxon>Ecdysozoa</taxon>
        <taxon>Arthropoda</taxon>
        <taxon>Crustacea</taxon>
        <taxon>Multicrustacea</taxon>
        <taxon>Malacostraca</taxon>
        <taxon>Eumalacostraca</taxon>
        <taxon>Eucarida</taxon>
        <taxon>Decapoda</taxon>
        <taxon>Pleocyemata</taxon>
        <taxon>Brachyura</taxon>
        <taxon>Eubrachyura</taxon>
        <taxon>Portunoidea</taxon>
        <taxon>Portunidae</taxon>
        <taxon>Portuninae</taxon>
        <taxon>Portunus</taxon>
    </lineage>
</organism>
<evidence type="ECO:0000256" key="1">
    <source>
        <dbReference type="SAM" id="MobiDB-lite"/>
    </source>
</evidence>
<proteinExistence type="predicted"/>
<feature type="compositionally biased region" description="Acidic residues" evidence="1">
    <location>
        <begin position="141"/>
        <end position="155"/>
    </location>
</feature>
<comment type="caution">
    <text evidence="2">The sequence shown here is derived from an EMBL/GenBank/DDBJ whole genome shotgun (WGS) entry which is preliminary data.</text>
</comment>
<name>A0A5B7JLF6_PORTR</name>
<dbReference type="EMBL" id="VSRR010100997">
    <property type="protein sequence ID" value="MPC95096.1"/>
    <property type="molecule type" value="Genomic_DNA"/>
</dbReference>
<keyword evidence="3" id="KW-1185">Reference proteome</keyword>
<protein>
    <submittedName>
        <fullName evidence="2">Uncharacterized protein</fullName>
    </submittedName>
</protein>
<accession>A0A5B7JLF6</accession>
<feature type="region of interest" description="Disordered" evidence="1">
    <location>
        <begin position="67"/>
        <end position="155"/>
    </location>
</feature>
<evidence type="ECO:0000313" key="2">
    <source>
        <dbReference type="EMBL" id="MPC95096.1"/>
    </source>
</evidence>
<dbReference type="Proteomes" id="UP000324222">
    <property type="component" value="Unassembled WGS sequence"/>
</dbReference>
<reference evidence="2 3" key="1">
    <citation type="submission" date="2019-05" db="EMBL/GenBank/DDBJ databases">
        <title>Another draft genome of Portunus trituberculatus and its Hox gene families provides insights of decapod evolution.</title>
        <authorList>
            <person name="Jeong J.-H."/>
            <person name="Song I."/>
            <person name="Kim S."/>
            <person name="Choi T."/>
            <person name="Kim D."/>
            <person name="Ryu S."/>
            <person name="Kim W."/>
        </authorList>
    </citation>
    <scope>NUCLEOTIDE SEQUENCE [LARGE SCALE GENOMIC DNA]</scope>
    <source>
        <tissue evidence="2">Muscle</tissue>
    </source>
</reference>
<evidence type="ECO:0000313" key="3">
    <source>
        <dbReference type="Proteomes" id="UP000324222"/>
    </source>
</evidence>
<feature type="compositionally biased region" description="Acidic residues" evidence="1">
    <location>
        <begin position="96"/>
        <end position="115"/>
    </location>
</feature>